<feature type="region of interest" description="Disordered" evidence="3">
    <location>
        <begin position="1047"/>
        <end position="1066"/>
    </location>
</feature>
<evidence type="ECO:0000256" key="2">
    <source>
        <dbReference type="PROSITE-ProRule" id="PRU00176"/>
    </source>
</evidence>
<feature type="compositionally biased region" description="Polar residues" evidence="3">
    <location>
        <begin position="752"/>
        <end position="761"/>
    </location>
</feature>
<organism evidence="5 6">
    <name type="scientific">Acanthoscelides obtectus</name>
    <name type="common">Bean weevil</name>
    <name type="synonym">Bruchus obtectus</name>
    <dbReference type="NCBI Taxonomy" id="200917"/>
    <lineage>
        <taxon>Eukaryota</taxon>
        <taxon>Metazoa</taxon>
        <taxon>Ecdysozoa</taxon>
        <taxon>Arthropoda</taxon>
        <taxon>Hexapoda</taxon>
        <taxon>Insecta</taxon>
        <taxon>Pterygota</taxon>
        <taxon>Neoptera</taxon>
        <taxon>Endopterygota</taxon>
        <taxon>Coleoptera</taxon>
        <taxon>Polyphaga</taxon>
        <taxon>Cucujiformia</taxon>
        <taxon>Chrysomeloidea</taxon>
        <taxon>Chrysomelidae</taxon>
        <taxon>Bruchinae</taxon>
        <taxon>Bruchini</taxon>
        <taxon>Acanthoscelides</taxon>
    </lineage>
</organism>
<feature type="region of interest" description="Disordered" evidence="3">
    <location>
        <begin position="1"/>
        <end position="41"/>
    </location>
</feature>
<feature type="region of interest" description="Disordered" evidence="3">
    <location>
        <begin position="630"/>
        <end position="666"/>
    </location>
</feature>
<comment type="caution">
    <text evidence="5">The sequence shown here is derived from an EMBL/GenBank/DDBJ whole genome shotgun (WGS) entry which is preliminary data.</text>
</comment>
<keyword evidence="1 2" id="KW-0694">RNA-binding</keyword>
<feature type="compositionally biased region" description="Basic and acidic residues" evidence="3">
    <location>
        <begin position="22"/>
        <end position="32"/>
    </location>
</feature>
<feature type="compositionally biased region" description="Polar residues" evidence="3">
    <location>
        <begin position="120"/>
        <end position="135"/>
    </location>
</feature>
<evidence type="ECO:0000256" key="1">
    <source>
        <dbReference type="ARBA" id="ARBA00022884"/>
    </source>
</evidence>
<feature type="compositionally biased region" description="Polar residues" evidence="3">
    <location>
        <begin position="144"/>
        <end position="162"/>
    </location>
</feature>
<feature type="compositionally biased region" description="Basic and acidic residues" evidence="3">
    <location>
        <begin position="864"/>
        <end position="878"/>
    </location>
</feature>
<feature type="compositionally biased region" description="Polar residues" evidence="3">
    <location>
        <begin position="190"/>
        <end position="223"/>
    </location>
</feature>
<dbReference type="PROSITE" id="PS50102">
    <property type="entry name" value="RRM"/>
    <property type="match status" value="1"/>
</dbReference>
<feature type="region of interest" description="Disordered" evidence="3">
    <location>
        <begin position="990"/>
        <end position="1010"/>
    </location>
</feature>
<dbReference type="SUPFAM" id="SSF54928">
    <property type="entry name" value="RNA-binding domain, RBD"/>
    <property type="match status" value="1"/>
</dbReference>
<feature type="compositionally biased region" description="Low complexity" evidence="3">
    <location>
        <begin position="178"/>
        <end position="189"/>
    </location>
</feature>
<evidence type="ECO:0000256" key="3">
    <source>
        <dbReference type="SAM" id="MobiDB-lite"/>
    </source>
</evidence>
<feature type="region of interest" description="Disordered" evidence="3">
    <location>
        <begin position="309"/>
        <end position="331"/>
    </location>
</feature>
<dbReference type="CDD" id="cd00590">
    <property type="entry name" value="RRM_SF"/>
    <property type="match status" value="1"/>
</dbReference>
<feature type="region of interest" description="Disordered" evidence="3">
    <location>
        <begin position="120"/>
        <end position="270"/>
    </location>
</feature>
<proteinExistence type="predicted"/>
<feature type="region of interest" description="Disordered" evidence="3">
    <location>
        <begin position="740"/>
        <end position="782"/>
    </location>
</feature>
<feature type="region of interest" description="Disordered" evidence="3">
    <location>
        <begin position="410"/>
        <end position="432"/>
    </location>
</feature>
<dbReference type="InterPro" id="IPR012677">
    <property type="entry name" value="Nucleotide-bd_a/b_plait_sf"/>
</dbReference>
<gene>
    <name evidence="5" type="ORF">ACAOBT_LOCUS27886</name>
</gene>
<dbReference type="AlphaFoldDB" id="A0A9P0LZG1"/>
<name>A0A9P0LZG1_ACAOB</name>
<dbReference type="Proteomes" id="UP001152888">
    <property type="component" value="Unassembled WGS sequence"/>
</dbReference>
<feature type="domain" description="RRM" evidence="4">
    <location>
        <begin position="550"/>
        <end position="624"/>
    </location>
</feature>
<dbReference type="SMART" id="SM00360">
    <property type="entry name" value="RRM"/>
    <property type="match status" value="1"/>
</dbReference>
<dbReference type="Gene3D" id="3.30.70.330">
    <property type="match status" value="1"/>
</dbReference>
<feature type="compositionally biased region" description="Basic and acidic residues" evidence="3">
    <location>
        <begin position="837"/>
        <end position="848"/>
    </location>
</feature>
<feature type="region of interest" description="Disordered" evidence="3">
    <location>
        <begin position="825"/>
        <end position="902"/>
    </location>
</feature>
<feature type="compositionally biased region" description="Basic and acidic residues" evidence="3">
    <location>
        <begin position="887"/>
        <end position="902"/>
    </location>
</feature>
<feature type="compositionally biased region" description="Basic and acidic residues" evidence="3">
    <location>
        <begin position="412"/>
        <end position="423"/>
    </location>
</feature>
<feature type="compositionally biased region" description="Acidic residues" evidence="3">
    <location>
        <begin position="1053"/>
        <end position="1066"/>
    </location>
</feature>
<keyword evidence="6" id="KW-1185">Reference proteome</keyword>
<dbReference type="InterPro" id="IPR035979">
    <property type="entry name" value="RBD_domain_sf"/>
</dbReference>
<feature type="compositionally biased region" description="Pro residues" evidence="3">
    <location>
        <begin position="242"/>
        <end position="264"/>
    </location>
</feature>
<evidence type="ECO:0000313" key="6">
    <source>
        <dbReference type="Proteomes" id="UP001152888"/>
    </source>
</evidence>
<reference evidence="5" key="1">
    <citation type="submission" date="2022-03" db="EMBL/GenBank/DDBJ databases">
        <authorList>
            <person name="Sayadi A."/>
        </authorList>
    </citation>
    <scope>NUCLEOTIDE SEQUENCE</scope>
</reference>
<dbReference type="EMBL" id="CAKOFQ010007581">
    <property type="protein sequence ID" value="CAH2004237.1"/>
    <property type="molecule type" value="Genomic_DNA"/>
</dbReference>
<sequence>MVNKMNSRNSLSYFMNTPPPTIREDYPDRGNKPETNASQSNFNRYASHNNFVQKDDKYGLGSNQIADIPGRSRPYITNTATNNLASGLRDDNNISQNQMNGYRYENDLKATIRQSIDTGQSYGASRVSNPSSNIDFSRPPPMSQVPNLQLHSRSQERYQSYTGRIGSSEVTNHLRRPQSSAFSSGSAQGTQRSSQYSNTTRTSEVQQNNDTVLLPHTVTNRLDINSGGPFLKPLPAAMPASRQPPIPPGPPPSSPPPPPPPGAPPDTEKQLLTSPYDVRRQVQTSPYEANMQAHISAHDYKVQLMTNRGPPPEVKKQLQTPPPDLKQQMQTPPPQFVTPPGATFYAPTPPFYLAVGSFTNVAAFSVPPPPIGTPRSVPGTILQGSPSNSYYAQGSLCSNPQNSFYNYHKRSRVSDSQDPDLRRGSKKKKKSLAQILPQRRGWSMEDAKKAIEIERECNRKARRFSLFIKFPDAELNREIVSSFHSAIESVHFQQPSTPRFCFVNISSSADPEAVRQELNKVQFGGGYLTAEFKKDREEDVNVSPENMDPTTLYVGNLAQEVTKDDMLRMYPKNKRIDIGYAKRIKFTRYAFVVFNTAADAMEAYKKTHDRQMYNKSLIVRFRRLNGNIGMLGEPKVQSKAGTEQSQSKDSETSEMPSEENDTADHYPWDIDVSSWELKYNERCYLDEDDDCDDVSLDVKPSLEELERDFQPPMQHIQTRLLSGPLDMDDLPRPIIETKKEGDTEVGAEVHRNSNSQQQPSATLPLAELSDSEDTSRNSEATVSDLNNTVTVKAEVKTEICGNDIAARSTYRQLMLTRRRKNITVEVKQEQSDSVESETGKNESVKEYQQENGRLSQVQSQNESSESKIRFPDKNDRQALLETPSATTDDKRPSESESSREVCGEIQRDIEEQIPDLTSKRYTSTLRQIDKNINIAPEVEQGNENDDVGDMLGSSYTVDRNISTEMRMQTVIIDQPSEEENLRPASREENLPGMVHSSQKGSTECSNTVLKPDNGMVVSVSENEANKQMNDDSSFDVDLDILDNIKRETRAADDFDDDADFNEDNNDDDEFLRFLKHRKPWT</sequence>
<evidence type="ECO:0000259" key="4">
    <source>
        <dbReference type="PROSITE" id="PS50102"/>
    </source>
</evidence>
<dbReference type="OrthoDB" id="4726at2759"/>
<feature type="compositionally biased region" description="Polar residues" evidence="3">
    <location>
        <begin position="1"/>
        <end position="15"/>
    </location>
</feature>
<feature type="compositionally biased region" description="Basic and acidic residues" evidence="3">
    <location>
        <begin position="740"/>
        <end position="751"/>
    </location>
</feature>
<dbReference type="GO" id="GO:0003723">
    <property type="term" value="F:RNA binding"/>
    <property type="evidence" value="ECO:0007669"/>
    <property type="project" value="UniProtKB-UniRule"/>
</dbReference>
<evidence type="ECO:0000313" key="5">
    <source>
        <dbReference type="EMBL" id="CAH2004237.1"/>
    </source>
</evidence>
<dbReference type="InterPro" id="IPR000504">
    <property type="entry name" value="RRM_dom"/>
</dbReference>
<accession>A0A9P0LZG1</accession>
<feature type="compositionally biased region" description="Polar residues" evidence="3">
    <location>
        <begin position="995"/>
        <end position="1008"/>
    </location>
</feature>
<protein>
    <recommendedName>
        <fullName evidence="4">RRM domain-containing protein</fullName>
    </recommendedName>
</protein>
<dbReference type="Pfam" id="PF00076">
    <property type="entry name" value="RRM_1"/>
    <property type="match status" value="1"/>
</dbReference>